<name>A0A6C0BMW6_9ZZZZ</name>
<accession>A0A6C0BMW6</accession>
<evidence type="ECO:0000313" key="1">
    <source>
        <dbReference type="EMBL" id="QHS93745.1"/>
    </source>
</evidence>
<dbReference type="AlphaFoldDB" id="A0A6C0BMW6"/>
<dbReference type="EMBL" id="MN739209">
    <property type="protein sequence ID" value="QHS93745.1"/>
    <property type="molecule type" value="Genomic_DNA"/>
</dbReference>
<protein>
    <submittedName>
        <fullName evidence="1">Uncharacterized protein</fullName>
    </submittedName>
</protein>
<proteinExistence type="predicted"/>
<reference evidence="1" key="1">
    <citation type="journal article" date="2020" name="Nature">
        <title>Giant virus diversity and host interactions through global metagenomics.</title>
        <authorList>
            <person name="Schulz F."/>
            <person name="Roux S."/>
            <person name="Paez-Espino D."/>
            <person name="Jungbluth S."/>
            <person name="Walsh D.A."/>
            <person name="Denef V.J."/>
            <person name="McMahon K.D."/>
            <person name="Konstantinidis K.T."/>
            <person name="Eloe-Fadrosh E.A."/>
            <person name="Kyrpides N.C."/>
            <person name="Woyke T."/>
        </authorList>
    </citation>
    <scope>NUCLEOTIDE SEQUENCE</scope>
    <source>
        <strain evidence="1">GVMAG-M-3300018080-19</strain>
    </source>
</reference>
<sequence length="45" mass="4874">MKKILIALALGIVIIFTGVVALPLAESRRALPFDVTITDRLVLPD</sequence>
<organism evidence="1">
    <name type="scientific">viral metagenome</name>
    <dbReference type="NCBI Taxonomy" id="1070528"/>
    <lineage>
        <taxon>unclassified sequences</taxon>
        <taxon>metagenomes</taxon>
        <taxon>organismal metagenomes</taxon>
    </lineage>
</organism>